<evidence type="ECO:0000313" key="1">
    <source>
        <dbReference type="EMBL" id="GGN97489.1"/>
    </source>
</evidence>
<sequence>MRALGIDPVHETRETFRALLDAMSRPGTVESVPEPADYAVVATLVDHEVTVATDDETLREALSSQGRLDAAPPEVADIVHARESHAFDVRECTRGTLVEPSGGATVVYEAECASGRSEDLTPVTLFGPGVDGTATLSVGVPPSELDALATAQSEYPRGVDAVFAAGDRVAAIPRSVTLTVSDETTADETAAEEVA</sequence>
<dbReference type="Pfam" id="PF05845">
    <property type="entry name" value="PhnH"/>
    <property type="match status" value="1"/>
</dbReference>
<dbReference type="EMBL" id="BMOU01000004">
    <property type="protein sequence ID" value="GGN97489.1"/>
    <property type="molecule type" value="Genomic_DNA"/>
</dbReference>
<dbReference type="Proteomes" id="UP000605784">
    <property type="component" value="Unassembled WGS sequence"/>
</dbReference>
<comment type="caution">
    <text evidence="1">The sequence shown here is derived from an EMBL/GenBank/DDBJ whole genome shotgun (WGS) entry which is preliminary data.</text>
</comment>
<dbReference type="Gene3D" id="3.40.50.11310">
    <property type="entry name" value="Bacterial phosphonate metabolism protein PhnH"/>
    <property type="match status" value="1"/>
</dbReference>
<gene>
    <name evidence="1" type="primary">phnH</name>
    <name evidence="1" type="ORF">GCM10009030_26760</name>
</gene>
<dbReference type="SUPFAM" id="SSF159709">
    <property type="entry name" value="PhnH-like"/>
    <property type="match status" value="1"/>
</dbReference>
<reference evidence="1" key="1">
    <citation type="journal article" date="2014" name="Int. J. Syst. Evol. Microbiol.">
        <title>Complete genome sequence of Corynebacterium casei LMG S-19264T (=DSM 44701T), isolated from a smear-ripened cheese.</title>
        <authorList>
            <consortium name="US DOE Joint Genome Institute (JGI-PGF)"/>
            <person name="Walter F."/>
            <person name="Albersmeier A."/>
            <person name="Kalinowski J."/>
            <person name="Ruckert C."/>
        </authorList>
    </citation>
    <scope>NUCLEOTIDE SEQUENCE</scope>
    <source>
        <strain evidence="1">JCM 17820</strain>
    </source>
</reference>
<keyword evidence="1" id="KW-0456">Lyase</keyword>
<dbReference type="RefSeq" id="WP_188998691.1">
    <property type="nucleotide sequence ID" value="NZ_BMOU01000004.1"/>
</dbReference>
<organism evidence="1 2">
    <name type="scientific">Haloarcula pellucida</name>
    <dbReference type="NCBI Taxonomy" id="1427151"/>
    <lineage>
        <taxon>Archaea</taxon>
        <taxon>Methanobacteriati</taxon>
        <taxon>Methanobacteriota</taxon>
        <taxon>Stenosarchaea group</taxon>
        <taxon>Halobacteria</taxon>
        <taxon>Halobacteriales</taxon>
        <taxon>Haloarculaceae</taxon>
        <taxon>Haloarcula</taxon>
    </lineage>
</organism>
<protein>
    <submittedName>
        <fullName evidence="1">Carbon-phosphorus lyase</fullName>
    </submittedName>
</protein>
<dbReference type="AlphaFoldDB" id="A0A830GML6"/>
<proteinExistence type="predicted"/>
<dbReference type="GO" id="GO:0016829">
    <property type="term" value="F:lyase activity"/>
    <property type="evidence" value="ECO:0007669"/>
    <property type="project" value="UniProtKB-KW"/>
</dbReference>
<keyword evidence="2" id="KW-1185">Reference proteome</keyword>
<accession>A0A830GML6</accession>
<reference evidence="1" key="2">
    <citation type="submission" date="2020-09" db="EMBL/GenBank/DDBJ databases">
        <authorList>
            <person name="Sun Q."/>
            <person name="Ohkuma M."/>
        </authorList>
    </citation>
    <scope>NUCLEOTIDE SEQUENCE</scope>
    <source>
        <strain evidence="1">JCM 17820</strain>
    </source>
</reference>
<dbReference type="InterPro" id="IPR008772">
    <property type="entry name" value="Phosphonate_metab_PhnH"/>
</dbReference>
<dbReference type="GO" id="GO:0019634">
    <property type="term" value="P:organic phosphonate metabolic process"/>
    <property type="evidence" value="ECO:0007669"/>
    <property type="project" value="InterPro"/>
</dbReference>
<dbReference type="InterPro" id="IPR038058">
    <property type="entry name" value="PhnH-like_sp"/>
</dbReference>
<dbReference type="NCBIfam" id="TIGR03292">
    <property type="entry name" value="PhnH_redo"/>
    <property type="match status" value="1"/>
</dbReference>
<evidence type="ECO:0000313" key="2">
    <source>
        <dbReference type="Proteomes" id="UP000605784"/>
    </source>
</evidence>
<name>A0A830GML6_9EURY</name>